<accession>A0A421BT57</accession>
<evidence type="ECO:0000259" key="3">
    <source>
        <dbReference type="Pfam" id="PF13600"/>
    </source>
</evidence>
<proteinExistence type="predicted"/>
<keyword evidence="1" id="KW-0732">Signal</keyword>
<dbReference type="InterPro" id="IPR037291">
    <property type="entry name" value="DUF4139"/>
</dbReference>
<sequence length="527" mass="55324">MRSLFIALLASTAPAALFAAPVALPATVTAVTLFPEGAQVTRTVAVPAGGEILVPNLPDGTDPAGLRVTGTGLAIGAVTLIDERQPAAEDVVSPALAAARAKVADLTEALAAKQDGIAQIRAKAEAARAKVEFLKGLDTANTAPADIAKLAQTVAEGVLAANGEAIAAEAEVRRAEVALQPDRDALETAQKALAALEHPEKGSDSLLVTATGAGTLTITTFVQGAGWTPSYDLRLDGTAGRLAIDRFVSVRQATGEDWTGVDLTLSTARPSDRTDPSELWPQLLRIGPEQPVGGMAKSAMREADSFAMPVAEAAPMPMTLAMQGETVTYRYATPVDIRDGVENLRLGLDTLERPAKVLAEAVPARDDTAYRVAEGTNTGVEALLPGPATLFVDGAVVGTAEMPAVAAGAPFRFGFGAIDGLRLKRLVPEANEGDRGLISKSNERREVAQISVENLSGRDWPVRLIDQVPYSEQEDLKIDWTATPAPTATDWTDKRGLLAWEFDLAAGKTQAVKLETTIRWPADQVLQ</sequence>
<dbReference type="PANTHER" id="PTHR31005">
    <property type="entry name" value="DUF4139 DOMAIN-CONTAINING PROTEIN"/>
    <property type="match status" value="1"/>
</dbReference>
<feature type="domain" description="DUF4139" evidence="2">
    <location>
        <begin position="216"/>
        <end position="521"/>
    </location>
</feature>
<comment type="caution">
    <text evidence="4">The sequence shown here is derived from an EMBL/GenBank/DDBJ whole genome shotgun (WGS) entry which is preliminary data.</text>
</comment>
<dbReference type="NCBIfam" id="TIGR02231">
    <property type="entry name" value="mucoidy inhibitor MuiA family protein"/>
    <property type="match status" value="1"/>
</dbReference>
<feature type="chain" id="PRO_5019241825" evidence="1">
    <location>
        <begin position="20"/>
        <end position="527"/>
    </location>
</feature>
<protein>
    <submittedName>
        <fullName evidence="4">Mucoidy inhibitor MuiA family protein</fullName>
    </submittedName>
</protein>
<evidence type="ECO:0000313" key="4">
    <source>
        <dbReference type="EMBL" id="RLL71463.1"/>
    </source>
</evidence>
<gene>
    <name evidence="4" type="ORF">DYS74_06210</name>
</gene>
<dbReference type="Pfam" id="PF13600">
    <property type="entry name" value="DUF4140"/>
    <property type="match status" value="1"/>
</dbReference>
<dbReference type="RefSeq" id="WP_121531962.1">
    <property type="nucleotide sequence ID" value="NZ_RCHI01000004.1"/>
</dbReference>
<dbReference type="AlphaFoldDB" id="A0A421BT57"/>
<dbReference type="Pfam" id="PF13598">
    <property type="entry name" value="DUF4139"/>
    <property type="match status" value="1"/>
</dbReference>
<name>A0A421BT57_9RHOB</name>
<feature type="domain" description="DUF4140" evidence="3">
    <location>
        <begin position="31"/>
        <end position="134"/>
    </location>
</feature>
<feature type="signal peptide" evidence="1">
    <location>
        <begin position="1"/>
        <end position="19"/>
    </location>
</feature>
<evidence type="ECO:0000259" key="2">
    <source>
        <dbReference type="Pfam" id="PF13598"/>
    </source>
</evidence>
<dbReference type="EMBL" id="RCHI01000004">
    <property type="protein sequence ID" value="RLL71463.1"/>
    <property type="molecule type" value="Genomic_DNA"/>
</dbReference>
<dbReference type="InterPro" id="IPR025554">
    <property type="entry name" value="DUF4140"/>
</dbReference>
<evidence type="ECO:0000313" key="5">
    <source>
        <dbReference type="Proteomes" id="UP000279673"/>
    </source>
</evidence>
<keyword evidence="5" id="KW-1185">Reference proteome</keyword>
<dbReference type="Proteomes" id="UP000279673">
    <property type="component" value="Unassembled WGS sequence"/>
</dbReference>
<dbReference type="InterPro" id="IPR011935">
    <property type="entry name" value="CHP02231"/>
</dbReference>
<organism evidence="4 5">
    <name type="scientific">Paenirhodobacter hankyongi</name>
    <dbReference type="NCBI Taxonomy" id="2294033"/>
    <lineage>
        <taxon>Bacteria</taxon>
        <taxon>Pseudomonadati</taxon>
        <taxon>Pseudomonadota</taxon>
        <taxon>Alphaproteobacteria</taxon>
        <taxon>Rhodobacterales</taxon>
        <taxon>Rhodobacter group</taxon>
        <taxon>Paenirhodobacter</taxon>
    </lineage>
</organism>
<evidence type="ECO:0000256" key="1">
    <source>
        <dbReference type="SAM" id="SignalP"/>
    </source>
</evidence>
<reference evidence="4 5" key="1">
    <citation type="submission" date="2018-10" db="EMBL/GenBank/DDBJ databases">
        <title>Rhodobacter sp . BO-81.</title>
        <authorList>
            <person name="Im W.T."/>
        </authorList>
    </citation>
    <scope>NUCLEOTIDE SEQUENCE [LARGE SCALE GENOMIC DNA]</scope>
    <source>
        <strain evidence="4 5">BO-81</strain>
    </source>
</reference>
<dbReference type="PANTHER" id="PTHR31005:SF8">
    <property type="entry name" value="DUF4139 DOMAIN-CONTAINING PROTEIN"/>
    <property type="match status" value="1"/>
</dbReference>